<proteinExistence type="predicted"/>
<protein>
    <submittedName>
        <fullName evidence="2">Uncharacterized protein</fullName>
    </submittedName>
</protein>
<gene>
    <name evidence="2" type="ORF">Taro_037692</name>
</gene>
<keyword evidence="1" id="KW-1133">Transmembrane helix</keyword>
<dbReference type="Proteomes" id="UP000652761">
    <property type="component" value="Unassembled WGS sequence"/>
</dbReference>
<evidence type="ECO:0000256" key="1">
    <source>
        <dbReference type="SAM" id="Phobius"/>
    </source>
</evidence>
<evidence type="ECO:0000313" key="3">
    <source>
        <dbReference type="Proteomes" id="UP000652761"/>
    </source>
</evidence>
<keyword evidence="3" id="KW-1185">Reference proteome</keyword>
<organism evidence="2 3">
    <name type="scientific">Colocasia esculenta</name>
    <name type="common">Wild taro</name>
    <name type="synonym">Arum esculentum</name>
    <dbReference type="NCBI Taxonomy" id="4460"/>
    <lineage>
        <taxon>Eukaryota</taxon>
        <taxon>Viridiplantae</taxon>
        <taxon>Streptophyta</taxon>
        <taxon>Embryophyta</taxon>
        <taxon>Tracheophyta</taxon>
        <taxon>Spermatophyta</taxon>
        <taxon>Magnoliopsida</taxon>
        <taxon>Liliopsida</taxon>
        <taxon>Araceae</taxon>
        <taxon>Aroideae</taxon>
        <taxon>Colocasieae</taxon>
        <taxon>Colocasia</taxon>
    </lineage>
</organism>
<keyword evidence="1" id="KW-0812">Transmembrane</keyword>
<dbReference type="EMBL" id="NMUH01003303">
    <property type="protein sequence ID" value="MQM04883.1"/>
    <property type="molecule type" value="Genomic_DNA"/>
</dbReference>
<dbReference type="AlphaFoldDB" id="A0A843W193"/>
<keyword evidence="1" id="KW-0472">Membrane</keyword>
<name>A0A843W193_COLES</name>
<comment type="caution">
    <text evidence="2">The sequence shown here is derived from an EMBL/GenBank/DDBJ whole genome shotgun (WGS) entry which is preliminary data.</text>
</comment>
<feature type="transmembrane region" description="Helical" evidence="1">
    <location>
        <begin position="30"/>
        <end position="53"/>
    </location>
</feature>
<reference evidence="2" key="1">
    <citation type="submission" date="2017-07" db="EMBL/GenBank/DDBJ databases">
        <title>Taro Niue Genome Assembly and Annotation.</title>
        <authorList>
            <person name="Atibalentja N."/>
            <person name="Keating K."/>
            <person name="Fields C.J."/>
        </authorList>
    </citation>
    <scope>NUCLEOTIDE SEQUENCE</scope>
    <source>
        <strain evidence="2">Niue_2</strain>
        <tissue evidence="2">Leaf</tissue>
    </source>
</reference>
<feature type="non-terminal residue" evidence="2">
    <location>
        <position position="1"/>
    </location>
</feature>
<accession>A0A843W193</accession>
<evidence type="ECO:0000313" key="2">
    <source>
        <dbReference type="EMBL" id="MQM04883.1"/>
    </source>
</evidence>
<sequence>MPGPFCGFSGEFAARGLFKSRYFFRVQQPFLGILCLLCHFLTFSDISAISWFFRAAFPSSPGYFRHLLTSLGATAISWHSEYFGHLLTFLGVFTIDWHAQTFPPFLGFFERFWVFPSLIDFLGCFCHPLVFMSASVIFFTLASSPFIGILGYFRH</sequence>
<feature type="transmembrane region" description="Helical" evidence="1">
    <location>
        <begin position="136"/>
        <end position="153"/>
    </location>
</feature>